<dbReference type="PANTHER" id="PTHR33164">
    <property type="entry name" value="TRANSCRIPTIONAL REGULATOR, MARR FAMILY"/>
    <property type="match status" value="1"/>
</dbReference>
<dbReference type="Pfam" id="PF12802">
    <property type="entry name" value="MarR_2"/>
    <property type="match status" value="1"/>
</dbReference>
<organism evidence="2 3">
    <name type="scientific">Mucilaginibacter jinjuensis</name>
    <dbReference type="NCBI Taxonomy" id="1176721"/>
    <lineage>
        <taxon>Bacteria</taxon>
        <taxon>Pseudomonadati</taxon>
        <taxon>Bacteroidota</taxon>
        <taxon>Sphingobacteriia</taxon>
        <taxon>Sphingobacteriales</taxon>
        <taxon>Sphingobacteriaceae</taxon>
        <taxon>Mucilaginibacter</taxon>
    </lineage>
</organism>
<dbReference type="Proteomes" id="UP001216139">
    <property type="component" value="Chromosome"/>
</dbReference>
<dbReference type="InterPro" id="IPR000835">
    <property type="entry name" value="HTH_MarR-typ"/>
</dbReference>
<dbReference type="RefSeq" id="WP_273632537.1">
    <property type="nucleotide sequence ID" value="NZ_CP117167.1"/>
</dbReference>
<feature type="domain" description="HTH marR-type" evidence="1">
    <location>
        <begin position="1"/>
        <end position="136"/>
    </location>
</feature>
<keyword evidence="3" id="KW-1185">Reference proteome</keyword>
<protein>
    <submittedName>
        <fullName evidence="2">MarR family transcriptional regulator</fullName>
    </submittedName>
</protein>
<evidence type="ECO:0000313" key="3">
    <source>
        <dbReference type="Proteomes" id="UP001216139"/>
    </source>
</evidence>
<dbReference type="InterPro" id="IPR036390">
    <property type="entry name" value="WH_DNA-bd_sf"/>
</dbReference>
<dbReference type="SUPFAM" id="SSF46785">
    <property type="entry name" value="Winged helix' DNA-binding domain"/>
    <property type="match status" value="1"/>
</dbReference>
<reference evidence="2 3" key="1">
    <citation type="submission" date="2023-02" db="EMBL/GenBank/DDBJ databases">
        <title>Genome sequence of Mucilaginibacter jinjuensis strain KACC 16571.</title>
        <authorList>
            <person name="Kim S."/>
            <person name="Heo J."/>
            <person name="Kwon S.-W."/>
        </authorList>
    </citation>
    <scope>NUCLEOTIDE SEQUENCE [LARGE SCALE GENOMIC DNA]</scope>
    <source>
        <strain evidence="2 3">KACC 16571</strain>
    </source>
</reference>
<proteinExistence type="predicted"/>
<dbReference type="Gene3D" id="1.10.10.10">
    <property type="entry name" value="Winged helix-like DNA-binding domain superfamily/Winged helix DNA-binding domain"/>
    <property type="match status" value="1"/>
</dbReference>
<dbReference type="PANTHER" id="PTHR33164:SF43">
    <property type="entry name" value="HTH-TYPE TRANSCRIPTIONAL REPRESSOR YETL"/>
    <property type="match status" value="1"/>
</dbReference>
<dbReference type="InterPro" id="IPR036388">
    <property type="entry name" value="WH-like_DNA-bd_sf"/>
</dbReference>
<gene>
    <name evidence="2" type="ORF">PQO05_09685</name>
</gene>
<dbReference type="InterPro" id="IPR039422">
    <property type="entry name" value="MarR/SlyA-like"/>
</dbReference>
<name>A0ABY7TCG3_9SPHI</name>
<accession>A0ABY7TCG3</accession>
<evidence type="ECO:0000313" key="2">
    <source>
        <dbReference type="EMBL" id="WCT14205.1"/>
    </source>
</evidence>
<dbReference type="SMART" id="SM00347">
    <property type="entry name" value="HTH_MARR"/>
    <property type="match status" value="1"/>
</dbReference>
<dbReference type="EMBL" id="CP117167">
    <property type="protein sequence ID" value="WCT14205.1"/>
    <property type="molecule type" value="Genomic_DNA"/>
</dbReference>
<evidence type="ECO:0000259" key="1">
    <source>
        <dbReference type="PROSITE" id="PS50995"/>
    </source>
</evidence>
<sequence length="143" mass="16836">MKQVQLISRSLRQINNLYKKMLTKELSAFELDHHFEALLMLAIQERPITQNQLAELLQVDKSRVVSIISYLEQRKLIYIERNPADRREHYIHLSPDAVSSIPHIERSVEKINEVAEFGIEHEKLVTFFEVSEMIQQNLLKQAI</sequence>
<dbReference type="PROSITE" id="PS50995">
    <property type="entry name" value="HTH_MARR_2"/>
    <property type="match status" value="1"/>
</dbReference>